<evidence type="ECO:0000313" key="1">
    <source>
        <dbReference type="EMBL" id="CEM11199.1"/>
    </source>
</evidence>
<reference evidence="1 2" key="1">
    <citation type="submission" date="2014-11" db="EMBL/GenBank/DDBJ databases">
        <authorList>
            <person name="Zhu J."/>
            <person name="Qi W."/>
            <person name="Song R."/>
        </authorList>
    </citation>
    <scope>NUCLEOTIDE SEQUENCE [LARGE SCALE GENOMIC DNA]</scope>
</reference>
<dbReference type="Proteomes" id="UP000041254">
    <property type="component" value="Unassembled WGS sequence"/>
</dbReference>
<dbReference type="AlphaFoldDB" id="A0A0G4FE12"/>
<dbReference type="InParanoid" id="A0A0G4FE12"/>
<dbReference type="EMBL" id="CDMY01000411">
    <property type="protein sequence ID" value="CEM11199.1"/>
    <property type="molecule type" value="Genomic_DNA"/>
</dbReference>
<accession>A0A0G4FE12</accession>
<proteinExistence type="predicted"/>
<name>A0A0G4FE12_VITBC</name>
<evidence type="ECO:0000313" key="2">
    <source>
        <dbReference type="Proteomes" id="UP000041254"/>
    </source>
</evidence>
<keyword evidence="2" id="KW-1185">Reference proteome</keyword>
<sequence length="71" mass="7795">MPKTSHREDLAQLLEGDPLSHLSSTYRDGSSALIRFLNRKVKDKNPKQACLLGAFSQVCVGDGQLSSDIIH</sequence>
<dbReference type="VEuPathDB" id="CryptoDB:Vbra_4390"/>
<protein>
    <submittedName>
        <fullName evidence="1">Uncharacterized protein</fullName>
    </submittedName>
</protein>
<organism evidence="1 2">
    <name type="scientific">Vitrella brassicaformis (strain CCMP3155)</name>
    <dbReference type="NCBI Taxonomy" id="1169540"/>
    <lineage>
        <taxon>Eukaryota</taxon>
        <taxon>Sar</taxon>
        <taxon>Alveolata</taxon>
        <taxon>Colpodellida</taxon>
        <taxon>Vitrellaceae</taxon>
        <taxon>Vitrella</taxon>
    </lineage>
</organism>
<gene>
    <name evidence="1" type="ORF">Vbra_4390</name>
</gene>